<dbReference type="Proteomes" id="UP000566819">
    <property type="component" value="Unassembled WGS sequence"/>
</dbReference>
<evidence type="ECO:0000313" key="2">
    <source>
        <dbReference type="EMBL" id="KAF4610415.1"/>
    </source>
</evidence>
<dbReference type="EMBL" id="JAAMPI010002617">
    <property type="protein sequence ID" value="KAF4610415.1"/>
    <property type="molecule type" value="Genomic_DNA"/>
</dbReference>
<proteinExistence type="predicted"/>
<dbReference type="InterPro" id="IPR005024">
    <property type="entry name" value="Snf7_fam"/>
</dbReference>
<reference evidence="2 3" key="1">
    <citation type="submission" date="2020-03" db="EMBL/GenBank/DDBJ databases">
        <title>Draft Genome Sequence of Cudoniella acicularis.</title>
        <authorList>
            <person name="Buettner E."/>
            <person name="Kellner H."/>
        </authorList>
    </citation>
    <scope>NUCLEOTIDE SEQUENCE [LARGE SCALE GENOMIC DNA]</scope>
    <source>
        <strain evidence="2 3">DSM 108380</strain>
    </source>
</reference>
<keyword evidence="3" id="KW-1185">Reference proteome</keyword>
<dbReference type="GO" id="GO:0005771">
    <property type="term" value="C:multivesicular body"/>
    <property type="evidence" value="ECO:0007669"/>
    <property type="project" value="TreeGrafter"/>
</dbReference>
<organism evidence="2 3">
    <name type="scientific">Cudoniella acicularis</name>
    <dbReference type="NCBI Taxonomy" id="354080"/>
    <lineage>
        <taxon>Eukaryota</taxon>
        <taxon>Fungi</taxon>
        <taxon>Dikarya</taxon>
        <taxon>Ascomycota</taxon>
        <taxon>Pezizomycotina</taxon>
        <taxon>Leotiomycetes</taxon>
        <taxon>Helotiales</taxon>
        <taxon>Tricladiaceae</taxon>
        <taxon>Cudoniella</taxon>
    </lineage>
</organism>
<dbReference type="GO" id="GO:0006900">
    <property type="term" value="P:vesicle budding from membrane"/>
    <property type="evidence" value="ECO:0007669"/>
    <property type="project" value="TreeGrafter"/>
</dbReference>
<dbReference type="Pfam" id="PF03357">
    <property type="entry name" value="Snf7"/>
    <property type="match status" value="1"/>
</dbReference>
<protein>
    <submittedName>
        <fullName evidence="2">Uncharacterized protein</fullName>
    </submittedName>
</protein>
<feature type="compositionally biased region" description="Basic and acidic residues" evidence="1">
    <location>
        <begin position="214"/>
        <end position="250"/>
    </location>
</feature>
<dbReference type="OrthoDB" id="10250120at2759"/>
<feature type="region of interest" description="Disordered" evidence="1">
    <location>
        <begin position="188"/>
        <end position="260"/>
    </location>
</feature>
<feature type="compositionally biased region" description="Basic and acidic residues" evidence="1">
    <location>
        <begin position="188"/>
        <end position="208"/>
    </location>
</feature>
<accession>A0A8H4QFY5</accession>
<gene>
    <name evidence="2" type="ORF">G7Y89_g15706</name>
</gene>
<dbReference type="GO" id="GO:0032511">
    <property type="term" value="P:late endosome to vacuole transport via multivesicular body sorting pathway"/>
    <property type="evidence" value="ECO:0007669"/>
    <property type="project" value="TreeGrafter"/>
</dbReference>
<name>A0A8H4QFY5_9HELO</name>
<evidence type="ECO:0000256" key="1">
    <source>
        <dbReference type="SAM" id="MobiDB-lite"/>
    </source>
</evidence>
<dbReference type="GO" id="GO:0000815">
    <property type="term" value="C:ESCRT III complex"/>
    <property type="evidence" value="ECO:0007669"/>
    <property type="project" value="TreeGrafter"/>
</dbReference>
<dbReference type="Gene3D" id="1.10.287.1060">
    <property type="entry name" value="ESAT-6-like"/>
    <property type="match status" value="1"/>
</dbReference>
<dbReference type="PANTHER" id="PTHR22761">
    <property type="entry name" value="CHARGED MULTIVESICULAR BODY PROTEIN"/>
    <property type="match status" value="1"/>
</dbReference>
<sequence length="260" mass="28739">MGILLTYLAREKGVLAFDSQTVKLKAPGEKKAPPITNEDTTIASLKILIQDLETQTTLLAKRVDSLGEIAKEAVTRKNRVSALAALRSKKMAETTLEKRHATLAQLEEVFAKIEQAADQVELVRVMKASTRVLSGLNEEVGGVERVDEVVEKLREQMGSVDEVGDVIAEVGREAGNVDEMEVDDELEAMEREEREKKEAEETRKRLDALEEVEREAAAKKAKEAARKQAESDAATEHQLDDSTEILKRMSLDPSTVLEAS</sequence>
<comment type="caution">
    <text evidence="2">The sequence shown here is derived from an EMBL/GenBank/DDBJ whole genome shotgun (WGS) entry which is preliminary data.</text>
</comment>
<dbReference type="GO" id="GO:0009898">
    <property type="term" value="C:cytoplasmic side of plasma membrane"/>
    <property type="evidence" value="ECO:0007669"/>
    <property type="project" value="TreeGrafter"/>
</dbReference>
<dbReference type="AlphaFoldDB" id="A0A8H4QFY5"/>
<evidence type="ECO:0000313" key="3">
    <source>
        <dbReference type="Proteomes" id="UP000566819"/>
    </source>
</evidence>
<dbReference type="PANTHER" id="PTHR22761:SF18">
    <property type="entry name" value="SORTING PROTEIN SNF7 FAMILY PROTEIN, PUTATIVE (AFU_ORTHOLOGUE AFUA_2G16692)-RELATED"/>
    <property type="match status" value="1"/>
</dbReference>